<keyword evidence="2" id="KW-0808">Transferase</keyword>
<dbReference type="PROSITE" id="PS51186">
    <property type="entry name" value="GNAT"/>
    <property type="match status" value="1"/>
</dbReference>
<organism evidence="2 3">
    <name type="scientific">Mycolicibacter senuensis</name>
    <dbReference type="NCBI Taxonomy" id="386913"/>
    <lineage>
        <taxon>Bacteria</taxon>
        <taxon>Bacillati</taxon>
        <taxon>Actinomycetota</taxon>
        <taxon>Actinomycetes</taxon>
        <taxon>Mycobacteriales</taxon>
        <taxon>Mycobacteriaceae</taxon>
        <taxon>Mycolicibacter</taxon>
    </lineage>
</organism>
<dbReference type="CDD" id="cd04301">
    <property type="entry name" value="NAT_SF"/>
    <property type="match status" value="1"/>
</dbReference>
<evidence type="ECO:0000313" key="3">
    <source>
        <dbReference type="Proteomes" id="UP000465263"/>
    </source>
</evidence>
<reference evidence="2 3" key="1">
    <citation type="journal article" date="2019" name="Emerg. Microbes Infect.">
        <title>Comprehensive subspecies identification of 175 nontuberculous mycobacteria species based on 7547 genomic profiles.</title>
        <authorList>
            <person name="Matsumoto Y."/>
            <person name="Kinjo T."/>
            <person name="Motooka D."/>
            <person name="Nabeya D."/>
            <person name="Jung N."/>
            <person name="Uechi K."/>
            <person name="Horii T."/>
            <person name="Iida T."/>
            <person name="Fujita J."/>
            <person name="Nakamura S."/>
        </authorList>
    </citation>
    <scope>NUCLEOTIDE SEQUENCE [LARGE SCALE GENOMIC DNA]</scope>
    <source>
        <strain evidence="2 3">JCM 16017</strain>
    </source>
</reference>
<dbReference type="OrthoDB" id="3216107at2"/>
<dbReference type="AlphaFoldDB" id="A0A7I9XEM5"/>
<dbReference type="Gene3D" id="3.40.630.30">
    <property type="match status" value="1"/>
</dbReference>
<comment type="caution">
    <text evidence="2">The sequence shown here is derived from an EMBL/GenBank/DDBJ whole genome shotgun (WGS) entry which is preliminary data.</text>
</comment>
<dbReference type="RefSeq" id="WP_085087767.1">
    <property type="nucleotide sequence ID" value="NZ_BLKV01000001.1"/>
</dbReference>
<dbReference type="PANTHER" id="PTHR43233">
    <property type="entry name" value="FAMILY N-ACETYLTRANSFERASE, PUTATIVE (AFU_ORTHOLOGUE AFUA_6G03350)-RELATED"/>
    <property type="match status" value="1"/>
</dbReference>
<dbReference type="GO" id="GO:0016747">
    <property type="term" value="F:acyltransferase activity, transferring groups other than amino-acyl groups"/>
    <property type="evidence" value="ECO:0007669"/>
    <property type="project" value="InterPro"/>
</dbReference>
<dbReference type="Pfam" id="PF00583">
    <property type="entry name" value="Acetyltransf_1"/>
    <property type="match status" value="1"/>
</dbReference>
<gene>
    <name evidence="2" type="ORF">MSEN_01390</name>
</gene>
<dbReference type="Proteomes" id="UP000465263">
    <property type="component" value="Unassembled WGS sequence"/>
</dbReference>
<feature type="domain" description="N-acetyltransferase" evidence="1">
    <location>
        <begin position="5"/>
        <end position="143"/>
    </location>
</feature>
<accession>A0A7I9XEM5</accession>
<keyword evidence="3" id="KW-1185">Reference proteome</keyword>
<dbReference type="SUPFAM" id="SSF55729">
    <property type="entry name" value="Acyl-CoA N-acyltransferases (Nat)"/>
    <property type="match status" value="1"/>
</dbReference>
<dbReference type="PANTHER" id="PTHR43233:SF1">
    <property type="entry name" value="FAMILY N-ACETYLTRANSFERASE, PUTATIVE (AFU_ORTHOLOGUE AFUA_6G03350)-RELATED"/>
    <property type="match status" value="1"/>
</dbReference>
<sequence>MSGSVEFSTASARVDRDWLWQELTEHTYWAKYRDRAMFDRQLDEAWRLVGAYRADDGAMVGFCRAFSDGAAMAYLADVYVAAAERGRGIGRGLLRVMVDEGPGRDFRWMLHTADAHGLYETFGFAAPDETFMERRSRLPHVRD</sequence>
<proteinExistence type="predicted"/>
<name>A0A7I9XEM5_9MYCO</name>
<dbReference type="EMBL" id="BLKV01000001">
    <property type="protein sequence ID" value="GFG68419.1"/>
    <property type="molecule type" value="Genomic_DNA"/>
</dbReference>
<dbReference type="InterPro" id="IPR000182">
    <property type="entry name" value="GNAT_dom"/>
</dbReference>
<evidence type="ECO:0000313" key="2">
    <source>
        <dbReference type="EMBL" id="GFG68419.1"/>
    </source>
</evidence>
<dbReference type="InterPro" id="IPR016181">
    <property type="entry name" value="Acyl_CoA_acyltransferase"/>
</dbReference>
<protein>
    <submittedName>
        <fullName evidence="2">N-acetyltransferase</fullName>
    </submittedName>
</protein>
<dbReference type="InterPro" id="IPR053144">
    <property type="entry name" value="Acetyltransferase_Butenolide"/>
</dbReference>
<evidence type="ECO:0000259" key="1">
    <source>
        <dbReference type="PROSITE" id="PS51186"/>
    </source>
</evidence>